<reference evidence="1" key="2">
    <citation type="submission" date="2023-02" db="EMBL/GenBank/DDBJ databases">
        <authorList>
            <person name="Swenson N.G."/>
            <person name="Wegrzyn J.L."/>
            <person name="Mcevoy S.L."/>
        </authorList>
    </citation>
    <scope>NUCLEOTIDE SEQUENCE</scope>
    <source>
        <strain evidence="1">91603</strain>
        <tissue evidence="1">Leaf</tissue>
    </source>
</reference>
<comment type="caution">
    <text evidence="1">The sequence shown here is derived from an EMBL/GenBank/DDBJ whole genome shotgun (WGS) entry which is preliminary data.</text>
</comment>
<name>A0AAD5JGL1_ACENE</name>
<protein>
    <recommendedName>
        <fullName evidence="3">Reverse transcriptase</fullName>
    </recommendedName>
</protein>
<sequence length="178" mass="20435">MCIIVARELSLVKKNVVFCNVYASNNEVKRRSLWNFLKASQISLPVPWCLGGDFNTILDPSERREGIPKMGSIRSFNDFILGAKVIDLLVQEDKEMMEDARVGWSECLVSGSYGFKLFSNLKAVKMKLKAWQLWKKRNSSSFKALEDKLARVDNRVVTDGWSLALREEQLAIILEMWK</sequence>
<dbReference type="Gene3D" id="3.60.10.10">
    <property type="entry name" value="Endonuclease/exonuclease/phosphatase"/>
    <property type="match status" value="1"/>
</dbReference>
<gene>
    <name evidence="1" type="ORF">LWI28_002710</name>
</gene>
<evidence type="ECO:0000313" key="1">
    <source>
        <dbReference type="EMBL" id="KAI9200096.1"/>
    </source>
</evidence>
<dbReference type="EMBL" id="JAJSOW010000001">
    <property type="protein sequence ID" value="KAI9200096.1"/>
    <property type="molecule type" value="Genomic_DNA"/>
</dbReference>
<evidence type="ECO:0000313" key="2">
    <source>
        <dbReference type="Proteomes" id="UP001064489"/>
    </source>
</evidence>
<dbReference type="Proteomes" id="UP001064489">
    <property type="component" value="Chromosome 9"/>
</dbReference>
<evidence type="ECO:0008006" key="3">
    <source>
        <dbReference type="Google" id="ProtNLM"/>
    </source>
</evidence>
<reference evidence="1" key="1">
    <citation type="journal article" date="2022" name="Plant J.">
        <title>Strategies of tolerance reflected in two North American maple genomes.</title>
        <authorList>
            <person name="McEvoy S.L."/>
            <person name="Sezen U.U."/>
            <person name="Trouern-Trend A."/>
            <person name="McMahon S.M."/>
            <person name="Schaberg P.G."/>
            <person name="Yang J."/>
            <person name="Wegrzyn J.L."/>
            <person name="Swenson N.G."/>
        </authorList>
    </citation>
    <scope>NUCLEOTIDE SEQUENCE</scope>
    <source>
        <strain evidence="1">91603</strain>
    </source>
</reference>
<proteinExistence type="predicted"/>
<organism evidence="1 2">
    <name type="scientific">Acer negundo</name>
    <name type="common">Box elder</name>
    <dbReference type="NCBI Taxonomy" id="4023"/>
    <lineage>
        <taxon>Eukaryota</taxon>
        <taxon>Viridiplantae</taxon>
        <taxon>Streptophyta</taxon>
        <taxon>Embryophyta</taxon>
        <taxon>Tracheophyta</taxon>
        <taxon>Spermatophyta</taxon>
        <taxon>Magnoliopsida</taxon>
        <taxon>eudicotyledons</taxon>
        <taxon>Gunneridae</taxon>
        <taxon>Pentapetalae</taxon>
        <taxon>rosids</taxon>
        <taxon>malvids</taxon>
        <taxon>Sapindales</taxon>
        <taxon>Sapindaceae</taxon>
        <taxon>Hippocastanoideae</taxon>
        <taxon>Acereae</taxon>
        <taxon>Acer</taxon>
    </lineage>
</organism>
<dbReference type="InterPro" id="IPR036691">
    <property type="entry name" value="Endo/exonu/phosph_ase_sf"/>
</dbReference>
<dbReference type="AlphaFoldDB" id="A0AAD5JGL1"/>
<keyword evidence="2" id="KW-1185">Reference proteome</keyword>
<accession>A0AAD5JGL1</accession>
<dbReference type="SUPFAM" id="SSF56219">
    <property type="entry name" value="DNase I-like"/>
    <property type="match status" value="1"/>
</dbReference>